<comment type="pathway">
    <text evidence="3 19">Cofactor biosynthesis; adenosylcobalamin biosynthesis; adenosylcobalamin from cob(II)yrinate a,c-diamide: step 7/7.</text>
</comment>
<dbReference type="NCBIfam" id="TIGR00317">
    <property type="entry name" value="cobS"/>
    <property type="match status" value="1"/>
</dbReference>
<dbReference type="EC" id="2.7.8.26" evidence="5 19"/>
<comment type="catalytic activity">
    <reaction evidence="17 19">
        <text>alpha-ribazole + adenosylcob(III)inamide-GDP = adenosylcob(III)alamin + GMP + H(+)</text>
        <dbReference type="Rhea" id="RHEA:16049"/>
        <dbReference type="ChEBI" id="CHEBI:10329"/>
        <dbReference type="ChEBI" id="CHEBI:15378"/>
        <dbReference type="ChEBI" id="CHEBI:18408"/>
        <dbReference type="ChEBI" id="CHEBI:58115"/>
        <dbReference type="ChEBI" id="CHEBI:60487"/>
        <dbReference type="EC" id="2.7.8.26"/>
    </reaction>
</comment>
<sequence length="264" mass="27214">MNRWVHELRLYLIALQFFTRVPVPAWVGYTPAWMHASARHYPGVGLLVGLWGAAVLAAASLVWPATVAVGLSMAATVWLTGGFHEDGLADTCDGLGGAVTRERALLIMKDSRLGSYGALGLLLVLGLKAATLHALVVAGLAQALLAGVWAHAASRAVPVLLLALLPYAGDAEHAKAKPMAQQVSRGGLVAALAWVAVLTALAATLGAGGLALAAALGALACVTWTCRGWYRRRLGGYTGDTLGAAQQVGELAALLGWLAAAGWT</sequence>
<evidence type="ECO:0000256" key="7">
    <source>
        <dbReference type="ARBA" id="ARBA00022475"/>
    </source>
</evidence>
<keyword evidence="21" id="KW-1185">Reference proteome</keyword>
<evidence type="ECO:0000256" key="1">
    <source>
        <dbReference type="ARBA" id="ARBA00001946"/>
    </source>
</evidence>
<evidence type="ECO:0000256" key="11">
    <source>
        <dbReference type="ARBA" id="ARBA00022842"/>
    </source>
</evidence>
<feature type="transmembrane region" description="Helical" evidence="19">
    <location>
        <begin position="12"/>
        <end position="29"/>
    </location>
</feature>
<organism evidence="20 21">
    <name type="scientific">Leptothrix discophora</name>
    <dbReference type="NCBI Taxonomy" id="89"/>
    <lineage>
        <taxon>Bacteria</taxon>
        <taxon>Pseudomonadati</taxon>
        <taxon>Pseudomonadota</taxon>
        <taxon>Betaproteobacteria</taxon>
        <taxon>Burkholderiales</taxon>
        <taxon>Sphaerotilaceae</taxon>
        <taxon>Leptothrix</taxon>
    </lineage>
</organism>
<evidence type="ECO:0000256" key="18">
    <source>
        <dbReference type="ARBA" id="ARBA00049504"/>
    </source>
</evidence>
<evidence type="ECO:0000256" key="6">
    <source>
        <dbReference type="ARBA" id="ARBA00015850"/>
    </source>
</evidence>
<comment type="subcellular location">
    <subcellularLocation>
        <location evidence="2 19">Cell membrane</location>
        <topology evidence="2 19">Multi-pass membrane protein</topology>
    </subcellularLocation>
</comment>
<dbReference type="Proteomes" id="UP001235760">
    <property type="component" value="Unassembled WGS sequence"/>
</dbReference>
<feature type="transmembrane region" description="Helical" evidence="19">
    <location>
        <begin position="186"/>
        <end position="205"/>
    </location>
</feature>
<accession>A0ABT9G280</accession>
<comment type="caution">
    <text evidence="20">The sequence shown here is derived from an EMBL/GenBank/DDBJ whole genome shotgun (WGS) entry which is preliminary data.</text>
</comment>
<evidence type="ECO:0000256" key="2">
    <source>
        <dbReference type="ARBA" id="ARBA00004651"/>
    </source>
</evidence>
<dbReference type="PANTHER" id="PTHR34148">
    <property type="entry name" value="ADENOSYLCOBINAMIDE-GDP RIBAZOLETRANSFERASE"/>
    <property type="match status" value="1"/>
</dbReference>
<keyword evidence="8 19" id="KW-0169">Cobalamin biosynthesis</keyword>
<keyword evidence="9 19" id="KW-0808">Transferase</keyword>
<dbReference type="GO" id="GO:0051073">
    <property type="term" value="F:adenosylcobinamide-GDP ribazoletransferase activity"/>
    <property type="evidence" value="ECO:0007669"/>
    <property type="project" value="UniProtKB-EC"/>
</dbReference>
<evidence type="ECO:0000256" key="12">
    <source>
        <dbReference type="ARBA" id="ARBA00022989"/>
    </source>
</evidence>
<dbReference type="EMBL" id="JAUZEE010000003">
    <property type="protein sequence ID" value="MDP4300592.1"/>
    <property type="molecule type" value="Genomic_DNA"/>
</dbReference>
<evidence type="ECO:0000256" key="10">
    <source>
        <dbReference type="ARBA" id="ARBA00022692"/>
    </source>
</evidence>
<evidence type="ECO:0000256" key="9">
    <source>
        <dbReference type="ARBA" id="ARBA00022679"/>
    </source>
</evidence>
<name>A0ABT9G280_LEPDI</name>
<dbReference type="PANTHER" id="PTHR34148:SF1">
    <property type="entry name" value="ADENOSYLCOBINAMIDE-GDP RIBAZOLETRANSFERASE"/>
    <property type="match status" value="1"/>
</dbReference>
<evidence type="ECO:0000256" key="19">
    <source>
        <dbReference type="HAMAP-Rule" id="MF_00719"/>
    </source>
</evidence>
<feature type="transmembrane region" description="Helical" evidence="19">
    <location>
        <begin position="143"/>
        <end position="165"/>
    </location>
</feature>
<dbReference type="InterPro" id="IPR003805">
    <property type="entry name" value="CobS"/>
</dbReference>
<evidence type="ECO:0000256" key="13">
    <source>
        <dbReference type="ARBA" id="ARBA00023136"/>
    </source>
</evidence>
<protein>
    <recommendedName>
        <fullName evidence="6 19">Adenosylcobinamide-GDP ribazoletransferase</fullName>
        <ecNumber evidence="5 19">2.7.8.26</ecNumber>
    </recommendedName>
    <alternativeName>
        <fullName evidence="16 19">Cobalamin synthase</fullName>
    </alternativeName>
    <alternativeName>
        <fullName evidence="15 19">Cobalamin-5'-phosphate synthase</fullName>
    </alternativeName>
</protein>
<evidence type="ECO:0000256" key="8">
    <source>
        <dbReference type="ARBA" id="ARBA00022573"/>
    </source>
</evidence>
<evidence type="ECO:0000256" key="17">
    <source>
        <dbReference type="ARBA" id="ARBA00048623"/>
    </source>
</evidence>
<evidence type="ECO:0000256" key="5">
    <source>
        <dbReference type="ARBA" id="ARBA00013200"/>
    </source>
</evidence>
<gene>
    <name evidence="19 20" type="primary">cobS</name>
    <name evidence="20" type="ORF">Q8X39_08085</name>
</gene>
<comment type="cofactor">
    <cofactor evidence="1 19">
        <name>Mg(2+)</name>
        <dbReference type="ChEBI" id="CHEBI:18420"/>
    </cofactor>
</comment>
<feature type="transmembrane region" description="Helical" evidence="19">
    <location>
        <begin position="211"/>
        <end position="230"/>
    </location>
</feature>
<evidence type="ECO:0000256" key="16">
    <source>
        <dbReference type="ARBA" id="ARBA00032853"/>
    </source>
</evidence>
<evidence type="ECO:0000256" key="15">
    <source>
        <dbReference type="ARBA" id="ARBA00032605"/>
    </source>
</evidence>
<comment type="similarity">
    <text evidence="4 19">Belongs to the CobS family.</text>
</comment>
<keyword evidence="10 19" id="KW-0812">Transmembrane</keyword>
<comment type="catalytic activity">
    <reaction evidence="18 19">
        <text>alpha-ribazole 5'-phosphate + adenosylcob(III)inamide-GDP = adenosylcob(III)alamin 5'-phosphate + GMP + H(+)</text>
        <dbReference type="Rhea" id="RHEA:23560"/>
        <dbReference type="ChEBI" id="CHEBI:15378"/>
        <dbReference type="ChEBI" id="CHEBI:57918"/>
        <dbReference type="ChEBI" id="CHEBI:58115"/>
        <dbReference type="ChEBI" id="CHEBI:60487"/>
        <dbReference type="ChEBI" id="CHEBI:60493"/>
        <dbReference type="EC" id="2.7.8.26"/>
    </reaction>
</comment>
<evidence type="ECO:0000256" key="14">
    <source>
        <dbReference type="ARBA" id="ARBA00025228"/>
    </source>
</evidence>
<feature type="transmembrane region" description="Helical" evidence="19">
    <location>
        <begin position="113"/>
        <end position="137"/>
    </location>
</feature>
<keyword evidence="7 19" id="KW-1003">Cell membrane</keyword>
<proteinExistence type="inferred from homology"/>
<evidence type="ECO:0000256" key="4">
    <source>
        <dbReference type="ARBA" id="ARBA00010561"/>
    </source>
</evidence>
<feature type="transmembrane region" description="Helical" evidence="19">
    <location>
        <begin position="41"/>
        <end position="63"/>
    </location>
</feature>
<dbReference type="HAMAP" id="MF_00719">
    <property type="entry name" value="CobS"/>
    <property type="match status" value="1"/>
</dbReference>
<evidence type="ECO:0000256" key="3">
    <source>
        <dbReference type="ARBA" id="ARBA00004663"/>
    </source>
</evidence>
<keyword evidence="11 19" id="KW-0460">Magnesium</keyword>
<reference evidence="20 21" key="1">
    <citation type="submission" date="2023-08" db="EMBL/GenBank/DDBJ databases">
        <authorList>
            <person name="Roldan D.M."/>
            <person name="Menes R.J."/>
        </authorList>
    </citation>
    <scope>NUCLEOTIDE SEQUENCE [LARGE SCALE GENOMIC DNA]</scope>
    <source>
        <strain evidence="20 21">CCM 2812</strain>
    </source>
</reference>
<comment type="function">
    <text evidence="14 19">Joins adenosylcobinamide-GDP and alpha-ribazole to generate adenosylcobalamin (Ado-cobalamin). Also synthesizes adenosylcobalamin 5'-phosphate from adenosylcobinamide-GDP and alpha-ribazole 5'-phosphate.</text>
</comment>
<evidence type="ECO:0000313" key="21">
    <source>
        <dbReference type="Proteomes" id="UP001235760"/>
    </source>
</evidence>
<dbReference type="RefSeq" id="WP_305749138.1">
    <property type="nucleotide sequence ID" value="NZ_JAUZEE010000003.1"/>
</dbReference>
<dbReference type="Pfam" id="PF02654">
    <property type="entry name" value="CobS"/>
    <property type="match status" value="1"/>
</dbReference>
<keyword evidence="12 19" id="KW-1133">Transmembrane helix</keyword>
<keyword evidence="13 19" id="KW-0472">Membrane</keyword>
<evidence type="ECO:0000313" key="20">
    <source>
        <dbReference type="EMBL" id="MDP4300592.1"/>
    </source>
</evidence>